<evidence type="ECO:0000313" key="2">
    <source>
        <dbReference type="Proteomes" id="UP000324800"/>
    </source>
</evidence>
<proteinExistence type="predicted"/>
<comment type="caution">
    <text evidence="1">The sequence shown here is derived from an EMBL/GenBank/DDBJ whole genome shotgun (WGS) entry which is preliminary data.</text>
</comment>
<dbReference type="EMBL" id="SNRW01003283">
    <property type="protein sequence ID" value="KAA6390258.1"/>
    <property type="molecule type" value="Genomic_DNA"/>
</dbReference>
<protein>
    <submittedName>
        <fullName evidence="1">Uncharacterized protein</fullName>
    </submittedName>
</protein>
<accession>A0A5J4W5U2</accession>
<organism evidence="1 2">
    <name type="scientific">Streblomastix strix</name>
    <dbReference type="NCBI Taxonomy" id="222440"/>
    <lineage>
        <taxon>Eukaryota</taxon>
        <taxon>Metamonada</taxon>
        <taxon>Preaxostyla</taxon>
        <taxon>Oxymonadida</taxon>
        <taxon>Streblomastigidae</taxon>
        <taxon>Streblomastix</taxon>
    </lineage>
</organism>
<dbReference type="AlphaFoldDB" id="A0A5J4W5U2"/>
<reference evidence="1 2" key="1">
    <citation type="submission" date="2019-03" db="EMBL/GenBank/DDBJ databases">
        <title>Single cell metagenomics reveals metabolic interactions within the superorganism composed of flagellate Streblomastix strix and complex community of Bacteroidetes bacteria on its surface.</title>
        <authorList>
            <person name="Treitli S.C."/>
            <person name="Kolisko M."/>
            <person name="Husnik F."/>
            <person name="Keeling P."/>
            <person name="Hampl V."/>
        </authorList>
    </citation>
    <scope>NUCLEOTIDE SEQUENCE [LARGE SCALE GENOMIC DNA]</scope>
    <source>
        <strain evidence="1">ST1C</strain>
    </source>
</reference>
<name>A0A5J4W5U2_9EUKA</name>
<dbReference type="Proteomes" id="UP000324800">
    <property type="component" value="Unassembled WGS sequence"/>
</dbReference>
<evidence type="ECO:0000313" key="1">
    <source>
        <dbReference type="EMBL" id="KAA6390258.1"/>
    </source>
</evidence>
<gene>
    <name evidence="1" type="ORF">EZS28_014214</name>
</gene>
<sequence length="150" mass="18009">MHRLLAKADMKNLKIPIEKALALKHRYVQTNSVLIKIRKQKTKLIFGQDFEDETVLTLLKTPKYQDRNKGKLQDKWQFKFLKTYPTFIRYADRIIDLKRNLATTLSQQVIHYVIPQWKEVNINCKDERCFKQLIVNYKTYKYIHATGKSY</sequence>